<keyword evidence="3" id="KW-1185">Reference proteome</keyword>
<proteinExistence type="predicted"/>
<evidence type="ECO:0000256" key="1">
    <source>
        <dbReference type="SAM" id="MobiDB-lite"/>
    </source>
</evidence>
<dbReference type="Proteomes" id="UP001500325">
    <property type="component" value="Unassembled WGS sequence"/>
</dbReference>
<feature type="region of interest" description="Disordered" evidence="1">
    <location>
        <begin position="1"/>
        <end position="70"/>
    </location>
</feature>
<dbReference type="EMBL" id="BAABIC010000023">
    <property type="protein sequence ID" value="GAA4706697.1"/>
    <property type="molecule type" value="Genomic_DNA"/>
</dbReference>
<evidence type="ECO:0000313" key="3">
    <source>
        <dbReference type="Proteomes" id="UP001500325"/>
    </source>
</evidence>
<comment type="caution">
    <text evidence="2">The sequence shown here is derived from an EMBL/GenBank/DDBJ whole genome shotgun (WGS) entry which is preliminary data.</text>
</comment>
<gene>
    <name evidence="2" type="ORF">GCM10023215_54090</name>
</gene>
<feature type="compositionally biased region" description="Pro residues" evidence="1">
    <location>
        <begin position="51"/>
        <end position="60"/>
    </location>
</feature>
<name>A0ABP8XID3_9PSEU</name>
<protein>
    <recommendedName>
        <fullName evidence="4">PspA domain-containing protein</fullName>
    </recommendedName>
</protein>
<organism evidence="2 3">
    <name type="scientific">Pseudonocardia yuanmonensis</name>
    <dbReference type="NCBI Taxonomy" id="1095914"/>
    <lineage>
        <taxon>Bacteria</taxon>
        <taxon>Bacillati</taxon>
        <taxon>Actinomycetota</taxon>
        <taxon>Actinomycetes</taxon>
        <taxon>Pseudonocardiales</taxon>
        <taxon>Pseudonocardiaceae</taxon>
        <taxon>Pseudonocardia</taxon>
    </lineage>
</organism>
<accession>A0ABP8XID3</accession>
<reference evidence="3" key="1">
    <citation type="journal article" date="2019" name="Int. J. Syst. Evol. Microbiol.">
        <title>The Global Catalogue of Microorganisms (GCM) 10K type strain sequencing project: providing services to taxonomists for standard genome sequencing and annotation.</title>
        <authorList>
            <consortium name="The Broad Institute Genomics Platform"/>
            <consortium name="The Broad Institute Genome Sequencing Center for Infectious Disease"/>
            <person name="Wu L."/>
            <person name="Ma J."/>
        </authorList>
    </citation>
    <scope>NUCLEOTIDE SEQUENCE [LARGE SCALE GENOMIC DNA]</scope>
    <source>
        <strain evidence="3">JCM 18055</strain>
    </source>
</reference>
<evidence type="ECO:0008006" key="4">
    <source>
        <dbReference type="Google" id="ProtNLM"/>
    </source>
</evidence>
<evidence type="ECO:0000313" key="2">
    <source>
        <dbReference type="EMBL" id="GAA4706697.1"/>
    </source>
</evidence>
<dbReference type="RefSeq" id="WP_345383582.1">
    <property type="nucleotide sequence ID" value="NZ_BAABIC010000023.1"/>
</dbReference>
<feature type="compositionally biased region" description="Acidic residues" evidence="1">
    <location>
        <begin position="34"/>
        <end position="45"/>
    </location>
</feature>
<feature type="compositionally biased region" description="Basic and acidic residues" evidence="1">
    <location>
        <begin position="1"/>
        <end position="11"/>
    </location>
</feature>
<sequence>MSRPDDPRPADDATPEPVDADPNRLTPAAGAESSDAEPIDAEIVEETTPVPAAPPAPGTPPATGYTDEGVPTLDYVRDKIEGRAATAAGWQELAGDTEAARTADEQFADRERKAKDKLEEIRRSMGL</sequence>